<keyword evidence="2" id="KW-1185">Reference proteome</keyword>
<dbReference type="Proteomes" id="UP000001556">
    <property type="component" value="Chromosome"/>
</dbReference>
<gene>
    <name evidence="1" type="ordered locus">Dred_0968</name>
</gene>
<dbReference type="RefSeq" id="WP_011877332.1">
    <property type="nucleotide sequence ID" value="NC_009253.1"/>
</dbReference>
<dbReference type="OrthoDB" id="1809946at2"/>
<evidence type="ECO:0000313" key="1">
    <source>
        <dbReference type="EMBL" id="ABO49503.1"/>
    </source>
</evidence>
<dbReference type="EMBL" id="CP000612">
    <property type="protein sequence ID" value="ABO49503.1"/>
    <property type="molecule type" value="Genomic_DNA"/>
</dbReference>
<dbReference type="AlphaFoldDB" id="A4J350"/>
<dbReference type="KEGG" id="drm:Dred_0968"/>
<proteinExistence type="predicted"/>
<evidence type="ECO:0000313" key="2">
    <source>
        <dbReference type="Proteomes" id="UP000001556"/>
    </source>
</evidence>
<accession>A4J350</accession>
<dbReference type="HOGENOM" id="CLU_1223140_0_0_9"/>
<name>A4J350_DESRM</name>
<reference evidence="1 2" key="1">
    <citation type="submission" date="2007-03" db="EMBL/GenBank/DDBJ databases">
        <title>Complete sequence of Desulfotomaculum reducens MI-1.</title>
        <authorList>
            <consortium name="US DOE Joint Genome Institute"/>
            <person name="Copeland A."/>
            <person name="Lucas S."/>
            <person name="Lapidus A."/>
            <person name="Barry K."/>
            <person name="Detter J.C."/>
            <person name="Glavina del Rio T."/>
            <person name="Hammon N."/>
            <person name="Israni S."/>
            <person name="Dalin E."/>
            <person name="Tice H."/>
            <person name="Pitluck S."/>
            <person name="Sims D."/>
            <person name="Brettin T."/>
            <person name="Bruce D."/>
            <person name="Han C."/>
            <person name="Tapia R."/>
            <person name="Schmutz J."/>
            <person name="Larimer F."/>
            <person name="Land M."/>
            <person name="Hauser L."/>
            <person name="Kyrpides N."/>
            <person name="Kim E."/>
            <person name="Tebo B.M."/>
            <person name="Richardson P."/>
        </authorList>
    </citation>
    <scope>NUCLEOTIDE SEQUENCE [LARGE SCALE GENOMIC DNA]</scope>
    <source>
        <strain evidence="1 2">MI-1</strain>
    </source>
</reference>
<organism evidence="1 2">
    <name type="scientific">Desulforamulus reducens (strain ATCC BAA-1160 / DSM 100696 / MI-1)</name>
    <name type="common">Desulfotomaculum reducens</name>
    <dbReference type="NCBI Taxonomy" id="349161"/>
    <lineage>
        <taxon>Bacteria</taxon>
        <taxon>Bacillati</taxon>
        <taxon>Bacillota</taxon>
        <taxon>Clostridia</taxon>
        <taxon>Eubacteriales</taxon>
        <taxon>Peptococcaceae</taxon>
        <taxon>Desulforamulus</taxon>
    </lineage>
</organism>
<protein>
    <submittedName>
        <fullName evidence="1">Uncharacterized protein</fullName>
    </submittedName>
</protein>
<sequence length="226" mass="25119">MFGNIKTIIVSIILCILILPNISYGYTVDNTQIQTTPEYWLDAPEYGQTNSEKYVTLTPPFQGAQIYYLKVSCRDYGPFDLKLYNNNIWQSYSVTNAGVTAKEFSVTPYDNITQVYVKNKESWAANLYTVTVGWGKFSMDFTEMSNMNNNVISAKNSADAANVNAWNAWNALANGPWSNGKSLSATHDRAWEASANSWYSGAYGGGSESVANVAGYIRILQDLLLN</sequence>